<evidence type="ECO:0000313" key="1">
    <source>
        <dbReference type="EMBL" id="ESA04109.1"/>
    </source>
</evidence>
<organism evidence="1">
    <name type="scientific">Rhizophagus irregularis (strain DAOM 181602 / DAOM 197198 / MUCL 43194)</name>
    <name type="common">Arbuscular mycorrhizal fungus</name>
    <name type="synonym">Glomus intraradices</name>
    <dbReference type="NCBI Taxonomy" id="747089"/>
    <lineage>
        <taxon>Eukaryota</taxon>
        <taxon>Fungi</taxon>
        <taxon>Fungi incertae sedis</taxon>
        <taxon>Mucoromycota</taxon>
        <taxon>Glomeromycotina</taxon>
        <taxon>Glomeromycetes</taxon>
        <taxon>Glomerales</taxon>
        <taxon>Glomeraceae</taxon>
        <taxon>Rhizophagus</taxon>
    </lineage>
</organism>
<gene>
    <name evidence="1" type="ORF">GLOINDRAFT_4916</name>
</gene>
<reference evidence="1" key="1">
    <citation type="submission" date="2013-07" db="EMBL/GenBank/DDBJ databases">
        <title>The genome of an arbuscular mycorrhizal fungus provides insights into the evolution of the oldest plant symbiosis.</title>
        <authorList>
            <consortium name="DOE Joint Genome Institute"/>
            <person name="Tisserant E."/>
            <person name="Malbreil M."/>
            <person name="Kuo A."/>
            <person name="Kohler A."/>
            <person name="Symeonidi A."/>
            <person name="Balestrini R."/>
            <person name="Charron P."/>
            <person name="Duensing N."/>
            <person name="Frei-dit-Frey N."/>
            <person name="Gianinazzi-Pearson V."/>
            <person name="Gilbert B."/>
            <person name="Handa Y."/>
            <person name="Hijri M."/>
            <person name="Kaul R."/>
            <person name="Kawaguchi M."/>
            <person name="Krajinski F."/>
            <person name="Lammers P."/>
            <person name="Lapierre D."/>
            <person name="Masclaux F.G."/>
            <person name="Murat C."/>
            <person name="Morin E."/>
            <person name="Ndikumana S."/>
            <person name="Pagni M."/>
            <person name="Petitpierre D."/>
            <person name="Requena N."/>
            <person name="Rosikiewicz P."/>
            <person name="Riley R."/>
            <person name="Saito K."/>
            <person name="San Clemente H."/>
            <person name="Shapiro H."/>
            <person name="van Tuinen D."/>
            <person name="Becard G."/>
            <person name="Bonfante P."/>
            <person name="Paszkowski U."/>
            <person name="Shachar-Hill Y."/>
            <person name="Young J.P."/>
            <person name="Sanders I.R."/>
            <person name="Henrissat B."/>
            <person name="Rensing S.A."/>
            <person name="Grigoriev I.V."/>
            <person name="Corradi N."/>
            <person name="Roux C."/>
            <person name="Martin F."/>
        </authorList>
    </citation>
    <scope>NUCLEOTIDE SEQUENCE</scope>
    <source>
        <strain evidence="1">DAOM 197198</strain>
    </source>
</reference>
<proteinExistence type="predicted"/>
<dbReference type="EMBL" id="KI294573">
    <property type="protein sequence ID" value="ESA04109.1"/>
    <property type="molecule type" value="Genomic_DNA"/>
</dbReference>
<name>U9T7F8_RHIID</name>
<dbReference type="HOGENOM" id="CLU_2980275_0_0_1"/>
<dbReference type="AlphaFoldDB" id="U9T7F8"/>
<accession>U9T7F8</accession>
<sequence length="58" mass="6858">MKPSAELYYIKMAEGFIFLASVQNNGRRLILPRYVPGYDMISRVGKCAKYWQKTYFMI</sequence>
<protein>
    <submittedName>
        <fullName evidence="1">Uncharacterized protein</fullName>
    </submittedName>
</protein>